<organism evidence="1 2">
    <name type="scientific">Janibacter limosus</name>
    <dbReference type="NCBI Taxonomy" id="53458"/>
    <lineage>
        <taxon>Bacteria</taxon>
        <taxon>Bacillati</taxon>
        <taxon>Actinomycetota</taxon>
        <taxon>Actinomycetes</taxon>
        <taxon>Micrococcales</taxon>
        <taxon>Intrasporangiaceae</taxon>
        <taxon>Janibacter</taxon>
    </lineage>
</organism>
<dbReference type="Proteomes" id="UP001059663">
    <property type="component" value="Chromosome"/>
</dbReference>
<evidence type="ECO:0000313" key="1">
    <source>
        <dbReference type="EMBL" id="UUZ45952.1"/>
    </source>
</evidence>
<gene>
    <name evidence="1" type="ORF">LP422_08780</name>
</gene>
<sequence>MDNAGPYSGVVKWYNSEKGFGFISQNNGGPDVFVHFSLVPALGYLHEGQQVVFDVTHGQHGPMASTLRFG</sequence>
<evidence type="ECO:0000313" key="2">
    <source>
        <dbReference type="Proteomes" id="UP001059663"/>
    </source>
</evidence>
<dbReference type="EMBL" id="CP087977">
    <property type="protein sequence ID" value="UUZ45952.1"/>
    <property type="molecule type" value="Genomic_DNA"/>
</dbReference>
<proteinExistence type="predicted"/>
<protein>
    <submittedName>
        <fullName evidence="1">Cold-shock protein</fullName>
    </submittedName>
</protein>
<accession>A0AC61U7G1</accession>
<reference evidence="1" key="1">
    <citation type="submission" date="2021-11" db="EMBL/GenBank/DDBJ databases">
        <title>Study of the species diversity of bacterial strains isolated from a unique natural object - Shulgan-Tash cave (Bashkiria).</title>
        <authorList>
            <person name="Sazanova A.L."/>
            <person name="Chirak E.R."/>
            <person name="Safronova V.I."/>
        </authorList>
    </citation>
    <scope>NUCLEOTIDE SEQUENCE</scope>
    <source>
        <strain evidence="1">P1</strain>
    </source>
</reference>
<name>A0AC61U7G1_9MICO</name>